<comment type="caution">
    <text evidence="1">The sequence shown here is derived from an EMBL/GenBank/DDBJ whole genome shotgun (WGS) entry which is preliminary data.</text>
</comment>
<protein>
    <submittedName>
        <fullName evidence="1">Transferase</fullName>
    </submittedName>
</protein>
<dbReference type="Proteomes" id="UP001164539">
    <property type="component" value="Chromosome 8"/>
</dbReference>
<organism evidence="1 2">
    <name type="scientific">Melia azedarach</name>
    <name type="common">Chinaberry tree</name>
    <dbReference type="NCBI Taxonomy" id="155640"/>
    <lineage>
        <taxon>Eukaryota</taxon>
        <taxon>Viridiplantae</taxon>
        <taxon>Streptophyta</taxon>
        <taxon>Embryophyta</taxon>
        <taxon>Tracheophyta</taxon>
        <taxon>Spermatophyta</taxon>
        <taxon>Magnoliopsida</taxon>
        <taxon>eudicotyledons</taxon>
        <taxon>Gunneridae</taxon>
        <taxon>Pentapetalae</taxon>
        <taxon>rosids</taxon>
        <taxon>malvids</taxon>
        <taxon>Sapindales</taxon>
        <taxon>Meliaceae</taxon>
        <taxon>Melia</taxon>
    </lineage>
</organism>
<gene>
    <name evidence="1" type="ORF">OWV82_014862</name>
</gene>
<name>A0ACC1XMG9_MELAZ</name>
<reference evidence="1 2" key="1">
    <citation type="journal article" date="2023" name="Science">
        <title>Complex scaffold remodeling in plant triterpene biosynthesis.</title>
        <authorList>
            <person name="De La Pena R."/>
            <person name="Hodgson H."/>
            <person name="Liu J.C."/>
            <person name="Stephenson M.J."/>
            <person name="Martin A.C."/>
            <person name="Owen C."/>
            <person name="Harkess A."/>
            <person name="Leebens-Mack J."/>
            <person name="Jimenez L.E."/>
            <person name="Osbourn A."/>
            <person name="Sattely E.S."/>
        </authorList>
    </citation>
    <scope>NUCLEOTIDE SEQUENCE [LARGE SCALE GENOMIC DNA]</scope>
    <source>
        <strain evidence="2">cv. JPN11</strain>
        <tissue evidence="1">Leaf</tissue>
    </source>
</reference>
<evidence type="ECO:0000313" key="2">
    <source>
        <dbReference type="Proteomes" id="UP001164539"/>
    </source>
</evidence>
<accession>A0ACC1XMG9</accession>
<keyword evidence="2" id="KW-1185">Reference proteome</keyword>
<sequence>MASENSFSKIQIESMQTVTPFKATDPRQTRRVWVTDPVGSGIFWTCLNFILYYNKVVDEESGWIVAGWIKESLARALVDQPMLSGRLRRGEDGDGELEIVSNDSGARLIEAKIAMTLPEFLGLKESEDVEAELVFWKDIDEQNPQFAPLFYVQVTNFECGGYSIGISCSVLLADLLFMEDFLKKWINIHNDLLSKNDSPKTPIFYLPNLKKPSCSPTYPVSSNQSKNRGKTTIFKVSGCEDVNLENESCRKLMLACVEEAERKLGSKMATKFPVFLKESPNTMKIESCMKHRYELIQSELKLGNQESGVTCHDLGSIEVTFGQGNKPARVTNWIGSVSDGLVTATPSSVQGTSELSIIVSIPSQQIM</sequence>
<keyword evidence="1" id="KW-0808">Transferase</keyword>
<evidence type="ECO:0000313" key="1">
    <source>
        <dbReference type="EMBL" id="KAJ4712659.1"/>
    </source>
</evidence>
<dbReference type="EMBL" id="CM051401">
    <property type="protein sequence ID" value="KAJ4712659.1"/>
    <property type="molecule type" value="Genomic_DNA"/>
</dbReference>
<proteinExistence type="predicted"/>